<organism evidence="2">
    <name type="scientific">Tupanvirus soda lake</name>
    <dbReference type="NCBI Taxonomy" id="2126985"/>
    <lineage>
        <taxon>Viruses</taxon>
        <taxon>Varidnaviria</taxon>
        <taxon>Bamfordvirae</taxon>
        <taxon>Nucleocytoviricota</taxon>
        <taxon>Megaviricetes</taxon>
        <taxon>Imitervirales</taxon>
        <taxon>Mimiviridae</taxon>
        <taxon>Megamimivirinae</taxon>
        <taxon>Tupanvirus</taxon>
        <taxon>Tupanvirus salinum</taxon>
    </lineage>
</organism>
<evidence type="ECO:0000313" key="2">
    <source>
        <dbReference type="EMBL" id="QKU35084.1"/>
    </source>
</evidence>
<feature type="compositionally biased region" description="Polar residues" evidence="1">
    <location>
        <begin position="212"/>
        <end position="228"/>
    </location>
</feature>
<dbReference type="GeneID" id="80518501"/>
<feature type="compositionally biased region" description="Low complexity" evidence="1">
    <location>
        <begin position="400"/>
        <end position="448"/>
    </location>
</feature>
<feature type="region of interest" description="Disordered" evidence="1">
    <location>
        <begin position="159"/>
        <end position="228"/>
    </location>
</feature>
<dbReference type="KEGG" id="vg:80518501"/>
<feature type="compositionally biased region" description="Acidic residues" evidence="1">
    <location>
        <begin position="320"/>
        <end position="361"/>
    </location>
</feature>
<evidence type="ECO:0000256" key="1">
    <source>
        <dbReference type="SAM" id="MobiDB-lite"/>
    </source>
</evidence>
<sequence>MGNNNTRPENKVDVVYEKNDDPELLNQLYAKDAESESNKLQENIYNKADKLYNDIWDNNRDVYIKRIEIFADPSRGIAPMPYISDKNAYSEGADIGLSSEGPKYIEFIVCKGNLDELINEKHAVHKSHPGHDCGANCECIEQMIEVLGKQSRVYNQTSQNHKHNYEQKQCKPHHHHREDRNQSDSANMFASLSPTSATFSPTSTEPDKNELSKNVFSKNQVRTSAMNDTMLMNKNVSKNRNEINLNKNTMKTNPLCRPMYGGARRNENIYSETSPEEITESEEQTEGAFSATSEMSDTTTSPAFKNTKNNKKNNKKLFDSDEDDDEEETIDTDDLDNNIEDEIDDDDDEDLEGLDEEDITEDGFILEQSDISSTDLYRMQSRLFASETTDDSYKNKSFIRNSRNNRGNINLRNNNSINNNSRNNNSRNNNYKNNGRNVNSRNNDNYDNSTTEKVRAAMHKMNSRKNNLFDSEDMEIFKMNSSTDEYMTKPITRSIKYN</sequence>
<proteinExistence type="predicted"/>
<accession>A0A6N1NJW0</accession>
<feature type="compositionally biased region" description="Low complexity" evidence="1">
    <location>
        <begin position="189"/>
        <end position="204"/>
    </location>
</feature>
<feature type="compositionally biased region" description="Acidic residues" evidence="1">
    <location>
        <begin position="274"/>
        <end position="285"/>
    </location>
</feature>
<name>A0A6N1NJW0_9VIRU</name>
<dbReference type="RefSeq" id="YP_010781737.1">
    <property type="nucleotide sequence ID" value="NC_075039.1"/>
</dbReference>
<feature type="compositionally biased region" description="Polar residues" evidence="1">
    <location>
        <begin position="290"/>
        <end position="304"/>
    </location>
</feature>
<reference evidence="2" key="1">
    <citation type="submission" date="2017-01" db="EMBL/GenBank/DDBJ databases">
        <authorList>
            <person name="Assis F.L."/>
            <person name="Abrahao J.S."/>
            <person name="Silva L."/>
            <person name="Khalil J.B."/>
            <person name="Rodrigues R."/>
            <person name="Silva L.S."/>
            <person name="Arantes T."/>
            <person name="Boratto P."/>
            <person name="Andrade M."/>
            <person name="Kroon E.G."/>
            <person name="Ribeiro B."/>
            <person name="Bergier I."/>
            <person name="Seligmann H."/>
            <person name="Ghigo E."/>
            <person name="Colson P."/>
            <person name="Levasseur A."/>
            <person name="Raoult D."/>
            <person name="Scola B.L."/>
        </authorList>
    </citation>
    <scope>NUCLEOTIDE SEQUENCE</scope>
    <source>
        <strain evidence="2">Soda lake</strain>
    </source>
</reference>
<feature type="region of interest" description="Disordered" evidence="1">
    <location>
        <begin position="271"/>
        <end position="361"/>
    </location>
</feature>
<feature type="region of interest" description="Disordered" evidence="1">
    <location>
        <begin position="387"/>
        <end position="448"/>
    </location>
</feature>
<reference evidence="2" key="2">
    <citation type="journal article" date="2018" name="Nat. Commun.">
        <title>Tailed giant Tupanvirus possesses the most complete translational apparatus of the known virosphere.</title>
        <authorList>
            <person name="Abrahao J."/>
            <person name="Silva L."/>
            <person name="Silva L.S."/>
            <person name="Khalil J.Y.B."/>
            <person name="Rodrigues R."/>
            <person name="Arantes T."/>
            <person name="Assis F."/>
            <person name="Boratto P."/>
            <person name="Andrade M."/>
            <person name="Kroon E.G."/>
            <person name="Ribeiro B."/>
            <person name="Bergier I."/>
            <person name="Seligmann H."/>
            <person name="Ghigo E."/>
            <person name="Colson P."/>
            <person name="Levasseur A."/>
            <person name="Kroemer G."/>
            <person name="Raoult D."/>
            <person name="La Scola B."/>
        </authorList>
    </citation>
    <scope>NUCLEOTIDE SEQUENCE [LARGE SCALE GENOMIC DNA]</scope>
    <source>
        <strain evidence="2">Soda lake</strain>
    </source>
</reference>
<dbReference type="EMBL" id="KY523104">
    <property type="protein sequence ID" value="QKU35084.1"/>
    <property type="molecule type" value="Genomic_DNA"/>
</dbReference>
<protein>
    <submittedName>
        <fullName evidence="2">Uncharacterized protein</fullName>
    </submittedName>
</protein>